<feature type="region of interest" description="Disordered" evidence="4">
    <location>
        <begin position="1"/>
        <end position="25"/>
    </location>
</feature>
<dbReference type="Proteomes" id="UP001295740">
    <property type="component" value="Unassembled WGS sequence"/>
</dbReference>
<feature type="compositionally biased region" description="Polar residues" evidence="4">
    <location>
        <begin position="91"/>
        <end position="100"/>
    </location>
</feature>
<dbReference type="GO" id="GO:0000981">
    <property type="term" value="F:DNA-binding transcription factor activity, RNA polymerase II-specific"/>
    <property type="evidence" value="ECO:0007669"/>
    <property type="project" value="InterPro"/>
</dbReference>
<name>A0AAI8VRG7_9PEZI</name>
<keyword evidence="7" id="KW-1185">Reference proteome</keyword>
<feature type="region of interest" description="Disordered" evidence="4">
    <location>
        <begin position="79"/>
        <end position="111"/>
    </location>
</feature>
<dbReference type="PROSITE" id="PS50048">
    <property type="entry name" value="ZN2_CY6_FUNGAL_2"/>
    <property type="match status" value="1"/>
</dbReference>
<feature type="region of interest" description="Disordered" evidence="4">
    <location>
        <begin position="144"/>
        <end position="176"/>
    </location>
</feature>
<sequence length="743" mass="83069">MTSSPETPVLRRPNGRPQACEPCRKRKVACDHSQPTCNRCVKRRQGDDCVYVVSSAQTPAAAAAAAISRDTLPSPVSTAAIPRDLLPSPVPTRSSVQRGSNGRPAGKVPDANADEHALSMTSVKHGYLGFTSYTTVYEETQDSLSRLQGSGATQSLTSPGSTSREASVTDRPRKLSPKTRDMCLTVLRNVPDEMNGRLFFRGRHVLRGRPYESWIYYLTRKVTDLFYDHFGHYFESDRNDADLEELLPILCDNTAKPFSDDEAMPDRWLDQFTGKNIRWETLGLIFCLWDFNAKTMAIRKSYTQDEYGCSPTPVTRECLGLCIELCRDFSAANSLLLNMLLRRSVYESMFAGDASLKAWTYHADSVALLTFLGYHALGDTGPYRPTTTSEFKRRLYWNIYTVDMVFVSFTGRPPLMSRRFASTPRFLDFRNDDLFSDPDTLSRAREKLDANGWNTDGVLYSGSPIRARSMLAVIREEIFELALGHAQATSIETLLEIRDREIQTFEAFPDFLHYHAGDLEDPAVVVGDLGSRTLLRLEHLQNLFFVERLLLRHGHTQSDILAVSYELVTFTLPFWTHQDRLIDARADCEWLVMAYAVPGGGILCQELLQPTPLYRRRPSNSSNSPTATTPTITRSAIIQKLSLLVGFLDWIKPTAPNGNLCGDAKTIIQHVLDQALSSAPPGPHHPASISTSTPPAAAAAPTFDWDFSGQVDFDFDLLDTFAWTRPEVVCSCPAYCVKHQQGV</sequence>
<feature type="compositionally biased region" description="Polar residues" evidence="4">
    <location>
        <begin position="144"/>
        <end position="166"/>
    </location>
</feature>
<dbReference type="PROSITE" id="PS00463">
    <property type="entry name" value="ZN2_CY6_FUNGAL_1"/>
    <property type="match status" value="1"/>
</dbReference>
<comment type="subcellular location">
    <subcellularLocation>
        <location evidence="1">Nucleus</location>
    </subcellularLocation>
</comment>
<dbReference type="InterPro" id="IPR001138">
    <property type="entry name" value="Zn2Cys6_DnaBD"/>
</dbReference>
<dbReference type="SMART" id="SM00066">
    <property type="entry name" value="GAL4"/>
    <property type="match status" value="1"/>
</dbReference>
<dbReference type="AlphaFoldDB" id="A0AAI8VRG7"/>
<feature type="compositionally biased region" description="Basic and acidic residues" evidence="4">
    <location>
        <begin position="167"/>
        <end position="176"/>
    </location>
</feature>
<organism evidence="6 7">
    <name type="scientific">Anthostomella pinea</name>
    <dbReference type="NCBI Taxonomy" id="933095"/>
    <lineage>
        <taxon>Eukaryota</taxon>
        <taxon>Fungi</taxon>
        <taxon>Dikarya</taxon>
        <taxon>Ascomycota</taxon>
        <taxon>Pezizomycotina</taxon>
        <taxon>Sordariomycetes</taxon>
        <taxon>Xylariomycetidae</taxon>
        <taxon>Xylariales</taxon>
        <taxon>Xylariaceae</taxon>
        <taxon>Anthostomella</taxon>
    </lineage>
</organism>
<evidence type="ECO:0000256" key="3">
    <source>
        <dbReference type="ARBA" id="ARBA00023242"/>
    </source>
</evidence>
<dbReference type="Pfam" id="PF00172">
    <property type="entry name" value="Zn_clus"/>
    <property type="match status" value="1"/>
</dbReference>
<dbReference type="PANTHER" id="PTHR31001">
    <property type="entry name" value="UNCHARACTERIZED TRANSCRIPTIONAL REGULATORY PROTEIN"/>
    <property type="match status" value="1"/>
</dbReference>
<dbReference type="GO" id="GO:0008270">
    <property type="term" value="F:zinc ion binding"/>
    <property type="evidence" value="ECO:0007669"/>
    <property type="project" value="InterPro"/>
</dbReference>
<reference evidence="6" key="1">
    <citation type="submission" date="2023-10" db="EMBL/GenBank/DDBJ databases">
        <authorList>
            <person name="Hackl T."/>
        </authorList>
    </citation>
    <scope>NUCLEOTIDE SEQUENCE</scope>
</reference>
<dbReference type="InterPro" id="IPR050613">
    <property type="entry name" value="Sec_Metabolite_Reg"/>
</dbReference>
<dbReference type="GO" id="GO:0006351">
    <property type="term" value="P:DNA-templated transcription"/>
    <property type="evidence" value="ECO:0007669"/>
    <property type="project" value="InterPro"/>
</dbReference>
<evidence type="ECO:0000256" key="1">
    <source>
        <dbReference type="ARBA" id="ARBA00004123"/>
    </source>
</evidence>
<dbReference type="Gene3D" id="4.10.240.10">
    <property type="entry name" value="Zn(2)-C6 fungal-type DNA-binding domain"/>
    <property type="match status" value="1"/>
</dbReference>
<proteinExistence type="predicted"/>
<dbReference type="PANTHER" id="PTHR31001:SF40">
    <property type="entry name" value="ZN(II)2CYS6 TRANSCRIPTION FACTOR (EUROFUNG)"/>
    <property type="match status" value="1"/>
</dbReference>
<evidence type="ECO:0000259" key="5">
    <source>
        <dbReference type="PROSITE" id="PS50048"/>
    </source>
</evidence>
<dbReference type="CDD" id="cd00067">
    <property type="entry name" value="GAL4"/>
    <property type="match status" value="1"/>
</dbReference>
<evidence type="ECO:0000313" key="7">
    <source>
        <dbReference type="Proteomes" id="UP001295740"/>
    </source>
</evidence>
<dbReference type="EMBL" id="CAUWAG010000012">
    <property type="protein sequence ID" value="CAJ2509314.1"/>
    <property type="molecule type" value="Genomic_DNA"/>
</dbReference>
<feature type="domain" description="Zn(2)-C6 fungal-type" evidence="5">
    <location>
        <begin position="19"/>
        <end position="51"/>
    </location>
</feature>
<dbReference type="SMART" id="SM00906">
    <property type="entry name" value="Fungal_trans"/>
    <property type="match status" value="1"/>
</dbReference>
<keyword evidence="2" id="KW-0479">Metal-binding</keyword>
<protein>
    <submittedName>
        <fullName evidence="6">Uu.00g143400.m01.CDS01</fullName>
    </submittedName>
</protein>
<dbReference type="GO" id="GO:0003677">
    <property type="term" value="F:DNA binding"/>
    <property type="evidence" value="ECO:0007669"/>
    <property type="project" value="InterPro"/>
</dbReference>
<dbReference type="GO" id="GO:0005634">
    <property type="term" value="C:nucleus"/>
    <property type="evidence" value="ECO:0007669"/>
    <property type="project" value="UniProtKB-SubCell"/>
</dbReference>
<comment type="caution">
    <text evidence="6">The sequence shown here is derived from an EMBL/GenBank/DDBJ whole genome shotgun (WGS) entry which is preliminary data.</text>
</comment>
<evidence type="ECO:0000313" key="6">
    <source>
        <dbReference type="EMBL" id="CAJ2509314.1"/>
    </source>
</evidence>
<keyword evidence="3" id="KW-0539">Nucleus</keyword>
<accession>A0AAI8VRG7</accession>
<dbReference type="SUPFAM" id="SSF57701">
    <property type="entry name" value="Zn2/Cys6 DNA-binding domain"/>
    <property type="match status" value="1"/>
</dbReference>
<dbReference type="InterPro" id="IPR036864">
    <property type="entry name" value="Zn2-C6_fun-type_DNA-bd_sf"/>
</dbReference>
<evidence type="ECO:0000256" key="2">
    <source>
        <dbReference type="ARBA" id="ARBA00022723"/>
    </source>
</evidence>
<dbReference type="InterPro" id="IPR007219">
    <property type="entry name" value="XnlR_reg_dom"/>
</dbReference>
<gene>
    <name evidence="6" type="ORF">KHLLAP_LOCUS9782</name>
</gene>
<evidence type="ECO:0000256" key="4">
    <source>
        <dbReference type="SAM" id="MobiDB-lite"/>
    </source>
</evidence>
<dbReference type="CDD" id="cd12148">
    <property type="entry name" value="fungal_TF_MHR"/>
    <property type="match status" value="1"/>
</dbReference>